<proteinExistence type="predicted"/>
<evidence type="ECO:0000313" key="3">
    <source>
        <dbReference type="Proteomes" id="UP000230167"/>
    </source>
</evidence>
<evidence type="ECO:0000256" key="1">
    <source>
        <dbReference type="SAM" id="Phobius"/>
    </source>
</evidence>
<dbReference type="RefSeq" id="WP_100441522.1">
    <property type="nucleotide sequence ID" value="NZ_CBCPIZ010000059.1"/>
</dbReference>
<evidence type="ECO:0008006" key="4">
    <source>
        <dbReference type="Google" id="ProtNLM"/>
    </source>
</evidence>
<dbReference type="AlphaFoldDB" id="A0A2J0U9K8"/>
<keyword evidence="1" id="KW-0472">Membrane</keyword>
<dbReference type="EMBL" id="NEQV01000005">
    <property type="protein sequence ID" value="PJL25969.1"/>
    <property type="molecule type" value="Genomic_DNA"/>
</dbReference>
<keyword evidence="1" id="KW-0812">Transmembrane</keyword>
<gene>
    <name evidence="2" type="ORF">B9Y64_15720</name>
</gene>
<sequence>MKIEQLMLTIGRCADKADSGWFQSAAPIVLPIITLILGFLLKMAEDAYRAKGKKQEDLRKTEADRELRKEAYREEQSERLRERELANLLALQPLTFNLVRAYAKHYLADLANYRSTQKWGVDLVGDVSEEYRLALQSVLPIEARLHSRDVAAHLKALRKAMGKGVLTKDKATADALYDEAADLFEVLQSALGEEVRRLESAGTH</sequence>
<accession>A0A2J0U9K8</accession>
<name>A0A2J0U9K8_STEMA</name>
<keyword evidence="1" id="KW-1133">Transmembrane helix</keyword>
<feature type="transmembrane region" description="Helical" evidence="1">
    <location>
        <begin position="20"/>
        <end position="41"/>
    </location>
</feature>
<reference evidence="2 3" key="1">
    <citation type="journal article" date="2017" name="Front. Microbiol.">
        <title>Double-Face Meets the Bacterial World: The Opportunistic Pathogen Stenotrophomonas maltophilia.</title>
        <authorList>
            <person name="Lira F."/>
            <person name="Berg G."/>
            <person name="Martinez J.L."/>
        </authorList>
    </citation>
    <scope>NUCLEOTIDE SEQUENCE [LARGE SCALE GENOMIC DNA]</scope>
    <source>
        <strain evidence="2 3">EA1</strain>
    </source>
</reference>
<comment type="caution">
    <text evidence="2">The sequence shown here is derived from an EMBL/GenBank/DDBJ whole genome shotgun (WGS) entry which is preliminary data.</text>
</comment>
<evidence type="ECO:0000313" key="2">
    <source>
        <dbReference type="EMBL" id="PJL25969.1"/>
    </source>
</evidence>
<protein>
    <recommendedName>
        <fullName evidence="4">Transmembrane protein</fullName>
    </recommendedName>
</protein>
<dbReference type="Proteomes" id="UP000230167">
    <property type="component" value="Unassembled WGS sequence"/>
</dbReference>
<organism evidence="2 3">
    <name type="scientific">Stenotrophomonas maltophilia</name>
    <name type="common">Pseudomonas maltophilia</name>
    <name type="synonym">Xanthomonas maltophilia</name>
    <dbReference type="NCBI Taxonomy" id="40324"/>
    <lineage>
        <taxon>Bacteria</taxon>
        <taxon>Pseudomonadati</taxon>
        <taxon>Pseudomonadota</taxon>
        <taxon>Gammaproteobacteria</taxon>
        <taxon>Lysobacterales</taxon>
        <taxon>Lysobacteraceae</taxon>
        <taxon>Stenotrophomonas</taxon>
        <taxon>Stenotrophomonas maltophilia group</taxon>
    </lineage>
</organism>